<accession>A0A7T2X2C2</accession>
<dbReference type="InterPro" id="IPR036477">
    <property type="entry name" value="Formyl_transf_N_sf"/>
</dbReference>
<dbReference type="AlphaFoldDB" id="A0A7T2X2C2"/>
<organism evidence="2">
    <name type="scientific">Burkholderia humptydooensis</name>
    <dbReference type="NCBI Taxonomy" id="430531"/>
    <lineage>
        <taxon>Bacteria</taxon>
        <taxon>Pseudomonadati</taxon>
        <taxon>Pseudomonadota</taxon>
        <taxon>Betaproteobacteria</taxon>
        <taxon>Burkholderiales</taxon>
        <taxon>Burkholderiaceae</taxon>
        <taxon>Burkholderia</taxon>
        <taxon>pseudomallei group</taxon>
    </lineage>
</organism>
<dbReference type="GO" id="GO:0004479">
    <property type="term" value="F:methionyl-tRNA formyltransferase activity"/>
    <property type="evidence" value="ECO:0007669"/>
    <property type="project" value="TreeGrafter"/>
</dbReference>
<dbReference type="KEGG" id="bhg:I6G56_25840"/>
<protein>
    <submittedName>
        <fullName evidence="2">Formyl transferase</fullName>
    </submittedName>
</protein>
<dbReference type="Pfam" id="PF00551">
    <property type="entry name" value="Formyl_trans_N"/>
    <property type="match status" value="1"/>
</dbReference>
<keyword evidence="2" id="KW-0808">Transferase</keyword>
<dbReference type="Gene3D" id="3.40.50.12230">
    <property type="match status" value="1"/>
</dbReference>
<dbReference type="CDD" id="cd08700">
    <property type="entry name" value="FMT_C_OzmH_like"/>
    <property type="match status" value="1"/>
</dbReference>
<dbReference type="InterPro" id="IPR002376">
    <property type="entry name" value="Formyl_transf_N"/>
</dbReference>
<gene>
    <name evidence="2" type="ORF">I6G56_25840</name>
</gene>
<evidence type="ECO:0000259" key="1">
    <source>
        <dbReference type="Pfam" id="PF00551"/>
    </source>
</evidence>
<dbReference type="PANTHER" id="PTHR11138">
    <property type="entry name" value="METHIONYL-TRNA FORMYLTRANSFERASE"/>
    <property type="match status" value="1"/>
</dbReference>
<dbReference type="EMBL" id="CP065687">
    <property type="protein sequence ID" value="QPS47803.1"/>
    <property type="molecule type" value="Genomic_DNA"/>
</dbReference>
<feature type="domain" description="Formyl transferase N-terminal" evidence="1">
    <location>
        <begin position="92"/>
        <end position="179"/>
    </location>
</feature>
<name>A0A7T2X2C2_9BURK</name>
<dbReference type="InterPro" id="IPR011034">
    <property type="entry name" value="Formyl_transferase-like_C_sf"/>
</dbReference>
<reference evidence="2" key="1">
    <citation type="submission" date="2020-12" db="EMBL/GenBank/DDBJ databases">
        <title>FDA dAtabase for Regulatory Grade micrObial Sequences (FDA-ARGOS): Supporting development and validation of Infectious Disease Dx tests.</title>
        <authorList>
            <person name="Nelson B."/>
            <person name="Plummer A."/>
            <person name="Tallon L."/>
            <person name="Sadzewicz L."/>
            <person name="Zhao X."/>
            <person name="Boylan J."/>
            <person name="Ott S."/>
            <person name="Bowen H."/>
            <person name="Vavikolanu K."/>
            <person name="Mehta A."/>
            <person name="Aluvathingal J."/>
            <person name="Nadendla S."/>
            <person name="Myers T."/>
            <person name="Yan Y."/>
            <person name="Sichtig H."/>
        </authorList>
    </citation>
    <scope>NUCLEOTIDE SEQUENCE [LARGE SCALE GENOMIC DNA]</scope>
    <source>
        <strain evidence="2">FDAARGOS_899</strain>
    </source>
</reference>
<evidence type="ECO:0000313" key="2">
    <source>
        <dbReference type="EMBL" id="QPS47803.1"/>
    </source>
</evidence>
<dbReference type="Proteomes" id="UP000594943">
    <property type="component" value="Chromosome 2"/>
</dbReference>
<sequence length="557" mass="61386">MPLPHPSHADPLRTVDPGKQQCVVVGGGTLAVSCCEQLLASGRVVAALLPTDAALHAWGEREHIVRLDSIASLSEWVRDHPVHWLFSVSNPLILPSTLVDDIGCGAFNYHDGPLPKYAGSHATSWALLSGETEHAICWHCLSFPVDAGHIAIRRKVPIEARDTALSLNLKCYQAARDGFAELLSRLDSNALTLEPQDMAQRSFYAKWRRPESGAHLRWSMPAHALSALARALDFGDHYPNPLTSPKLWVANTAFAIRQVHPLRQCSGKPPGTLIGIASDAWQVTTGSTDVLVRGFSSLEGVPYVANELADALALGRGSSLPVLTQEETELARSTLETLAPSEAFWREHLARSGAGRLIFPSPRDHGGQRARATTDWFSPHPVMRCEDPAVVTLSTFLGCIQLEFNQSCVQVGWRIDEAATLSGRMAGLAEIVPLEFQVERRSDFRCHHQSVTRALGLMKQHRTHPRDIVSRYPELKTMPALRTQHPWEIGISLVRSNIGSTNHTLTPTCGVGRVATLEIGEEGRFRWIYDAQQDNRDIIERLNGRMKDRGSFPGSDF</sequence>
<proteinExistence type="predicted"/>
<dbReference type="RefSeq" id="WP_006029576.1">
    <property type="nucleotide sequence ID" value="NZ_CP013382.1"/>
</dbReference>
<dbReference type="SUPFAM" id="SSF50486">
    <property type="entry name" value="FMT C-terminal domain-like"/>
    <property type="match status" value="1"/>
</dbReference>
<dbReference type="CDD" id="cd08649">
    <property type="entry name" value="FMT_core_NRPS_like"/>
    <property type="match status" value="1"/>
</dbReference>
<dbReference type="PANTHER" id="PTHR11138:SF5">
    <property type="entry name" value="METHIONYL-TRNA FORMYLTRANSFERASE, MITOCHONDRIAL"/>
    <property type="match status" value="1"/>
</dbReference>
<dbReference type="SUPFAM" id="SSF53328">
    <property type="entry name" value="Formyltransferase"/>
    <property type="match status" value="1"/>
</dbReference>